<dbReference type="PANTHER" id="PTHR10720:SF0">
    <property type="entry name" value="HEME OXYGENASE"/>
    <property type="match status" value="1"/>
</dbReference>
<dbReference type="GO" id="GO:0042167">
    <property type="term" value="P:heme catabolic process"/>
    <property type="evidence" value="ECO:0007669"/>
    <property type="project" value="TreeGrafter"/>
</dbReference>
<evidence type="ECO:0000256" key="3">
    <source>
        <dbReference type="ARBA" id="ARBA00023004"/>
    </source>
</evidence>
<feature type="binding site" evidence="4">
    <location>
        <position position="145"/>
    </location>
    <ligand>
        <name>heme b</name>
        <dbReference type="ChEBI" id="CHEBI:60344"/>
    </ligand>
</feature>
<feature type="binding site" description="axial binding residue" evidence="5">
    <location>
        <position position="40"/>
    </location>
    <ligand>
        <name>heme b</name>
        <dbReference type="ChEBI" id="CHEBI:60344"/>
    </ligand>
    <ligandPart>
        <name>Fe</name>
        <dbReference type="ChEBI" id="CHEBI:18248"/>
    </ligandPart>
</feature>
<dbReference type="AlphaFoldDB" id="A0A3N2BAT6"/>
<dbReference type="PRINTS" id="PR00088">
    <property type="entry name" value="HAEMOXYGNASE"/>
</dbReference>
<dbReference type="SUPFAM" id="SSF48613">
    <property type="entry name" value="Heme oxygenase-like"/>
    <property type="match status" value="1"/>
</dbReference>
<dbReference type="InterPro" id="IPR016084">
    <property type="entry name" value="Haem_Oase-like_multi-hlx"/>
</dbReference>
<dbReference type="GO" id="GO:0006788">
    <property type="term" value="P:heme oxidation"/>
    <property type="evidence" value="ECO:0007669"/>
    <property type="project" value="InterPro"/>
</dbReference>
<dbReference type="Proteomes" id="UP000280668">
    <property type="component" value="Unassembled WGS sequence"/>
</dbReference>
<dbReference type="RefSeq" id="WP_123302886.1">
    <property type="nucleotide sequence ID" value="NZ_RKHK01000001.1"/>
</dbReference>
<proteinExistence type="predicted"/>
<dbReference type="InterPro" id="IPR002051">
    <property type="entry name" value="Haem_Oase"/>
</dbReference>
<comment type="caution">
    <text evidence="6">The sequence shown here is derived from an EMBL/GenBank/DDBJ whole genome shotgun (WGS) entry which is preliminary data.</text>
</comment>
<gene>
    <name evidence="6" type="ORF">EDD31_0649</name>
</gene>
<evidence type="ECO:0000256" key="2">
    <source>
        <dbReference type="ARBA" id="ARBA00022723"/>
    </source>
</evidence>
<dbReference type="GO" id="GO:0006979">
    <property type="term" value="P:response to oxidative stress"/>
    <property type="evidence" value="ECO:0007669"/>
    <property type="project" value="TreeGrafter"/>
</dbReference>
<reference evidence="6 7" key="1">
    <citation type="submission" date="2018-11" db="EMBL/GenBank/DDBJ databases">
        <title>Sequencing the genomes of 1000 actinobacteria strains.</title>
        <authorList>
            <person name="Klenk H.-P."/>
        </authorList>
    </citation>
    <scope>NUCLEOTIDE SEQUENCE [LARGE SCALE GENOMIC DNA]</scope>
    <source>
        <strain evidence="6 7">DSM 11294</strain>
    </source>
</reference>
<evidence type="ECO:0000256" key="5">
    <source>
        <dbReference type="PIRSR" id="PIRSR000343-2"/>
    </source>
</evidence>
<dbReference type="GO" id="GO:0004392">
    <property type="term" value="F:heme oxygenase (decyclizing) activity"/>
    <property type="evidence" value="ECO:0007669"/>
    <property type="project" value="InterPro"/>
</dbReference>
<evidence type="ECO:0000313" key="7">
    <source>
        <dbReference type="Proteomes" id="UP000280668"/>
    </source>
</evidence>
<dbReference type="GO" id="GO:0046872">
    <property type="term" value="F:metal ion binding"/>
    <property type="evidence" value="ECO:0007669"/>
    <property type="project" value="UniProtKB-KW"/>
</dbReference>
<dbReference type="PIRSF" id="PIRSF000343">
    <property type="entry name" value="Haem_Oase"/>
    <property type="match status" value="1"/>
</dbReference>
<feature type="binding site" evidence="4">
    <location>
        <position position="194"/>
    </location>
    <ligand>
        <name>heme b</name>
        <dbReference type="ChEBI" id="CHEBI:60344"/>
    </ligand>
</feature>
<protein>
    <submittedName>
        <fullName evidence="6">Heme oxygenase</fullName>
    </submittedName>
</protein>
<organism evidence="6 7">
    <name type="scientific">Bogoriella caseilytica</name>
    <dbReference type="NCBI Taxonomy" id="56055"/>
    <lineage>
        <taxon>Bacteria</taxon>
        <taxon>Bacillati</taxon>
        <taxon>Actinomycetota</taxon>
        <taxon>Actinomycetes</taxon>
        <taxon>Micrococcales</taxon>
        <taxon>Bogoriellaceae</taxon>
        <taxon>Bogoriella</taxon>
    </lineage>
</organism>
<dbReference type="Gene3D" id="1.20.910.10">
    <property type="entry name" value="Heme oxygenase-like"/>
    <property type="match status" value="1"/>
</dbReference>
<keyword evidence="3 5" id="KW-0408">Iron</keyword>
<dbReference type="GO" id="GO:0020037">
    <property type="term" value="F:heme binding"/>
    <property type="evidence" value="ECO:0007669"/>
    <property type="project" value="TreeGrafter"/>
</dbReference>
<keyword evidence="2 5" id="KW-0479">Metal-binding</keyword>
<keyword evidence="7" id="KW-1185">Reference proteome</keyword>
<name>A0A3N2BAT6_9MICO</name>
<dbReference type="EMBL" id="RKHK01000001">
    <property type="protein sequence ID" value="ROR72298.1"/>
    <property type="molecule type" value="Genomic_DNA"/>
</dbReference>
<dbReference type="InterPro" id="IPR016053">
    <property type="entry name" value="Haem_Oase-like"/>
</dbReference>
<evidence type="ECO:0000313" key="6">
    <source>
        <dbReference type="EMBL" id="ROR72298.1"/>
    </source>
</evidence>
<evidence type="ECO:0000256" key="4">
    <source>
        <dbReference type="PIRSR" id="PIRSR000343-1"/>
    </source>
</evidence>
<dbReference type="OrthoDB" id="5493802at2"/>
<evidence type="ECO:0000256" key="1">
    <source>
        <dbReference type="ARBA" id="ARBA00022617"/>
    </source>
</evidence>
<sequence length="240" mass="26288">MTTLPQHQQATLALNEAVLAPDFDEARFSRQLAALTTSQHEDAENSSFMQDLMSGRLDVTAYARLSGQLVHVYTALEERGRELASDPLAAAVHDPALERTVALEADLLALSGHSWREQHLPLSATRTYMDRIAQLDGVGYLAHHYVRYLGDLSGGFIVARLVSRAYGLVPGEPGLLFHHFPAIAKPKPYKDSYRLRIDEAAQRLTEAGRTAIIAEARAAFAHNTAIFRELASPVGSPPGH</sequence>
<dbReference type="CDD" id="cd19165">
    <property type="entry name" value="HemeO"/>
    <property type="match status" value="1"/>
</dbReference>
<keyword evidence="1 4" id="KW-0349">Heme</keyword>
<dbReference type="PANTHER" id="PTHR10720">
    <property type="entry name" value="HEME OXYGENASE"/>
    <property type="match status" value="1"/>
</dbReference>
<dbReference type="Pfam" id="PF01126">
    <property type="entry name" value="Heme_oxygenase"/>
    <property type="match status" value="1"/>
</dbReference>
<accession>A0A3N2BAT6</accession>